<protein>
    <submittedName>
        <fullName evidence="1">Uncharacterized protein</fullName>
    </submittedName>
</protein>
<evidence type="ECO:0000313" key="1">
    <source>
        <dbReference type="EMBL" id="MXU90118.1"/>
    </source>
</evidence>
<proteinExistence type="predicted"/>
<name>A0A6B0UKY2_IXORI</name>
<dbReference type="AlphaFoldDB" id="A0A6B0UKY2"/>
<dbReference type="EMBL" id="GIFC01008035">
    <property type="protein sequence ID" value="MXU90118.1"/>
    <property type="molecule type" value="Transcribed_RNA"/>
</dbReference>
<reference evidence="1" key="1">
    <citation type="submission" date="2019-12" db="EMBL/GenBank/DDBJ databases">
        <title>An insight into the sialome of adult female Ixodes ricinus ticks feeding for 6 days.</title>
        <authorList>
            <person name="Perner J."/>
            <person name="Ribeiro J.M.C."/>
        </authorList>
    </citation>
    <scope>NUCLEOTIDE SEQUENCE</scope>
    <source>
        <strain evidence="1">Semi-engorged</strain>
        <tissue evidence="1">Salivary glands</tissue>
    </source>
</reference>
<sequence>MAEKCCVCLQCPVWTALYLHVMARGLQTLCRALLRVRCLRPARLPHHTWQGRPHPLHFKTSVPERRRGTERRQQFLVCVCTCDHHKVGLRGVVNSACVVRVSEKIATSELAT</sequence>
<organism evidence="1">
    <name type="scientific">Ixodes ricinus</name>
    <name type="common">Common tick</name>
    <name type="synonym">Acarus ricinus</name>
    <dbReference type="NCBI Taxonomy" id="34613"/>
    <lineage>
        <taxon>Eukaryota</taxon>
        <taxon>Metazoa</taxon>
        <taxon>Ecdysozoa</taxon>
        <taxon>Arthropoda</taxon>
        <taxon>Chelicerata</taxon>
        <taxon>Arachnida</taxon>
        <taxon>Acari</taxon>
        <taxon>Parasitiformes</taxon>
        <taxon>Ixodida</taxon>
        <taxon>Ixodoidea</taxon>
        <taxon>Ixodidae</taxon>
        <taxon>Ixodinae</taxon>
        <taxon>Ixodes</taxon>
    </lineage>
</organism>
<accession>A0A6B0UKY2</accession>